<dbReference type="InParanoid" id="A0A3G9JBR0"/>
<dbReference type="OrthoDB" id="1643931at2"/>
<evidence type="ECO:0000313" key="2">
    <source>
        <dbReference type="EMBL" id="BBH28006.1"/>
    </source>
</evidence>
<reference evidence="2 3" key="1">
    <citation type="submission" date="2018-11" db="EMBL/GenBank/DDBJ databases">
        <title>Novel Erysipelotrichaceae bacterium isolated from small intestine of a swine.</title>
        <authorList>
            <person name="Kim J.S."/>
            <person name="Choe H."/>
            <person name="Lee Y.R."/>
            <person name="Kim K.M."/>
            <person name="Park D.S."/>
        </authorList>
    </citation>
    <scope>NUCLEOTIDE SEQUENCE [LARGE SCALE GENOMIC DNA]</scope>
    <source>
        <strain evidence="2 3">SG0102</strain>
    </source>
</reference>
<dbReference type="InterPro" id="IPR012674">
    <property type="entry name" value="Calycin"/>
</dbReference>
<dbReference type="InterPro" id="IPR053892">
    <property type="entry name" value="MoaF-like"/>
</dbReference>
<accession>A0A3G9JBR0</accession>
<dbReference type="KEGG" id="ebm:SG0102_29400"/>
<keyword evidence="3" id="KW-1185">Reference proteome</keyword>
<dbReference type="Pfam" id="PF22036">
    <property type="entry name" value="MoaF_like"/>
    <property type="match status" value="1"/>
</dbReference>
<evidence type="ECO:0000313" key="3">
    <source>
        <dbReference type="Proteomes" id="UP000268059"/>
    </source>
</evidence>
<dbReference type="Proteomes" id="UP000268059">
    <property type="component" value="Chromosome"/>
</dbReference>
<dbReference type="AlphaFoldDB" id="A0A3G9JBR0"/>
<dbReference type="Gene3D" id="2.40.128.20">
    <property type="match status" value="1"/>
</dbReference>
<sequence length="113" mass="13002">MKIAEKLKNKKLDVQYETGAHYQMTYLSDQELKWEALGELAEGEAPEGIEPYYAYEIEEDVYNINWIEGDGMTASQIVDFKTNKVYAFLTWADETIRGGRGHILQQGTFKVVE</sequence>
<gene>
    <name evidence="2" type="ORF">SG0102_29400</name>
</gene>
<organism evidence="2 3">
    <name type="scientific">Intestinibaculum porci</name>
    <dbReference type="NCBI Taxonomy" id="2487118"/>
    <lineage>
        <taxon>Bacteria</taxon>
        <taxon>Bacillati</taxon>
        <taxon>Bacillota</taxon>
        <taxon>Erysipelotrichia</taxon>
        <taxon>Erysipelotrichales</taxon>
        <taxon>Erysipelotrichaceae</taxon>
        <taxon>Intestinibaculum</taxon>
    </lineage>
</organism>
<protein>
    <recommendedName>
        <fullName evidence="1">MoaF-like domain-containing protein</fullName>
    </recommendedName>
</protein>
<feature type="domain" description="MoaF-like" evidence="1">
    <location>
        <begin position="9"/>
        <end position="103"/>
    </location>
</feature>
<evidence type="ECO:0000259" key="1">
    <source>
        <dbReference type="Pfam" id="PF22036"/>
    </source>
</evidence>
<dbReference type="RefSeq" id="WP_125120680.1">
    <property type="nucleotide sequence ID" value="NZ_AP019309.1"/>
</dbReference>
<dbReference type="EMBL" id="AP019309">
    <property type="protein sequence ID" value="BBH28006.1"/>
    <property type="molecule type" value="Genomic_DNA"/>
</dbReference>
<name>A0A3G9JBR0_9FIRM</name>
<proteinExistence type="predicted"/>